<reference evidence="1 2" key="1">
    <citation type="submission" date="2018-10" db="EMBL/GenBank/DDBJ databases">
        <title>Fifty Aureobasidium pullulans genomes reveal a recombining polyextremotolerant generalist.</title>
        <authorList>
            <person name="Gostincar C."/>
            <person name="Turk M."/>
            <person name="Zajc J."/>
            <person name="Gunde-Cimerman N."/>
        </authorList>
    </citation>
    <scope>NUCLEOTIDE SEQUENCE [LARGE SCALE GENOMIC DNA]</scope>
    <source>
        <strain evidence="1 2">EXF-3519</strain>
    </source>
</reference>
<dbReference type="Proteomes" id="UP000309734">
    <property type="component" value="Unassembled WGS sequence"/>
</dbReference>
<accession>A0A4S9XID9</accession>
<evidence type="ECO:0000313" key="1">
    <source>
        <dbReference type="EMBL" id="THZ77734.1"/>
    </source>
</evidence>
<dbReference type="SUPFAM" id="SSF52540">
    <property type="entry name" value="P-loop containing nucleoside triphosphate hydrolases"/>
    <property type="match status" value="1"/>
</dbReference>
<dbReference type="AlphaFoldDB" id="A0A4S9XID9"/>
<proteinExistence type="predicted"/>
<organism evidence="1 2">
    <name type="scientific">Aureobasidium pullulans</name>
    <name type="common">Black yeast</name>
    <name type="synonym">Pullularia pullulans</name>
    <dbReference type="NCBI Taxonomy" id="5580"/>
    <lineage>
        <taxon>Eukaryota</taxon>
        <taxon>Fungi</taxon>
        <taxon>Dikarya</taxon>
        <taxon>Ascomycota</taxon>
        <taxon>Pezizomycotina</taxon>
        <taxon>Dothideomycetes</taxon>
        <taxon>Dothideomycetidae</taxon>
        <taxon>Dothideales</taxon>
        <taxon>Saccotheciaceae</taxon>
        <taxon>Aureobasidium</taxon>
    </lineage>
</organism>
<name>A0A4S9XID9_AURPU</name>
<dbReference type="EMBL" id="QZBS01000022">
    <property type="protein sequence ID" value="THZ77734.1"/>
    <property type="molecule type" value="Genomic_DNA"/>
</dbReference>
<dbReference type="Gene3D" id="3.40.50.300">
    <property type="entry name" value="P-loop containing nucleotide triphosphate hydrolases"/>
    <property type="match status" value="1"/>
</dbReference>
<comment type="caution">
    <text evidence="1">The sequence shown here is derived from an EMBL/GenBank/DDBJ whole genome shotgun (WGS) entry which is preliminary data.</text>
</comment>
<evidence type="ECO:0000313" key="2">
    <source>
        <dbReference type="Proteomes" id="UP000309734"/>
    </source>
</evidence>
<dbReference type="InterPro" id="IPR027417">
    <property type="entry name" value="P-loop_NTPase"/>
</dbReference>
<sequence>MRFTGDPSGMALLSSTPVARQAFNFQVASTMVIVDYAHAAAALLQAKSRICRIGQINEAKILILLAHNMID</sequence>
<evidence type="ECO:0008006" key="3">
    <source>
        <dbReference type="Google" id="ProtNLM"/>
    </source>
</evidence>
<protein>
    <recommendedName>
        <fullName evidence="3">Helicase C-terminal domain-containing protein</fullName>
    </recommendedName>
</protein>
<gene>
    <name evidence="1" type="ORF">D6C85_01496</name>
</gene>